<organism evidence="1 2">
    <name type="scientific">Streptomyces shaanxiensis</name>
    <dbReference type="NCBI Taxonomy" id="653357"/>
    <lineage>
        <taxon>Bacteria</taxon>
        <taxon>Bacillati</taxon>
        <taxon>Actinomycetota</taxon>
        <taxon>Actinomycetes</taxon>
        <taxon>Kitasatosporales</taxon>
        <taxon>Streptomycetaceae</taxon>
        <taxon>Streptomyces</taxon>
    </lineage>
</organism>
<gene>
    <name evidence="1" type="ORF">GCM10022233_75800</name>
</gene>
<dbReference type="RefSeq" id="WP_345020141.1">
    <property type="nucleotide sequence ID" value="NZ_BAAAZY010000027.1"/>
</dbReference>
<sequence>MAPHSAPAPAPAPAPRTEAELAERDLTVLLRYGLTRPGPQRTALFGDGAVGAAVTLDGLGVRPRAVAYLAKLVRAGGVRHAAALPEVLPGAQANALVLDWLTTAAAHDPGVDGDEAMARWLMAVADVMGLREAVRPEEG</sequence>
<proteinExistence type="predicted"/>
<reference evidence="2" key="1">
    <citation type="journal article" date="2019" name="Int. J. Syst. Evol. Microbiol.">
        <title>The Global Catalogue of Microorganisms (GCM) 10K type strain sequencing project: providing services to taxonomists for standard genome sequencing and annotation.</title>
        <authorList>
            <consortium name="The Broad Institute Genomics Platform"/>
            <consortium name="The Broad Institute Genome Sequencing Center for Infectious Disease"/>
            <person name="Wu L."/>
            <person name="Ma J."/>
        </authorList>
    </citation>
    <scope>NUCLEOTIDE SEQUENCE [LARGE SCALE GENOMIC DNA]</scope>
    <source>
        <strain evidence="2">JCM 16925</strain>
    </source>
</reference>
<name>A0ABP7W7N8_9ACTN</name>
<comment type="caution">
    <text evidence="1">The sequence shown here is derived from an EMBL/GenBank/DDBJ whole genome shotgun (WGS) entry which is preliminary data.</text>
</comment>
<keyword evidence="2" id="KW-1185">Reference proteome</keyword>
<dbReference type="EMBL" id="BAAAZY010000027">
    <property type="protein sequence ID" value="GAA4083134.1"/>
    <property type="molecule type" value="Genomic_DNA"/>
</dbReference>
<accession>A0ABP7W7N8</accession>
<protein>
    <submittedName>
        <fullName evidence="1">Uncharacterized protein</fullName>
    </submittedName>
</protein>
<dbReference type="Proteomes" id="UP001499984">
    <property type="component" value="Unassembled WGS sequence"/>
</dbReference>
<evidence type="ECO:0000313" key="1">
    <source>
        <dbReference type="EMBL" id="GAA4083134.1"/>
    </source>
</evidence>
<evidence type="ECO:0000313" key="2">
    <source>
        <dbReference type="Proteomes" id="UP001499984"/>
    </source>
</evidence>